<dbReference type="AlphaFoldDB" id="A0A564YC53"/>
<feature type="region of interest" description="Disordered" evidence="1">
    <location>
        <begin position="1"/>
        <end position="55"/>
    </location>
</feature>
<sequence>MKKKVAYHFQNAPEQQSVESSAASARTHPPSFLPRPKPNNHPYASTPNRWWNNPPRGNYMSRHFHRPNL</sequence>
<evidence type="ECO:0000313" key="3">
    <source>
        <dbReference type="Proteomes" id="UP000321570"/>
    </source>
</evidence>
<evidence type="ECO:0000256" key="1">
    <source>
        <dbReference type="SAM" id="MobiDB-lite"/>
    </source>
</evidence>
<accession>A0A564YC53</accession>
<organism evidence="2 3">
    <name type="scientific">Hymenolepis diminuta</name>
    <name type="common">Rat tapeworm</name>
    <dbReference type="NCBI Taxonomy" id="6216"/>
    <lineage>
        <taxon>Eukaryota</taxon>
        <taxon>Metazoa</taxon>
        <taxon>Spiralia</taxon>
        <taxon>Lophotrochozoa</taxon>
        <taxon>Platyhelminthes</taxon>
        <taxon>Cestoda</taxon>
        <taxon>Eucestoda</taxon>
        <taxon>Cyclophyllidea</taxon>
        <taxon>Hymenolepididae</taxon>
        <taxon>Hymenolepis</taxon>
    </lineage>
</organism>
<gene>
    <name evidence="2" type="ORF">WMSIL1_LOCUS4974</name>
</gene>
<protein>
    <submittedName>
        <fullName evidence="2">Uncharacterized protein</fullName>
    </submittedName>
</protein>
<evidence type="ECO:0000313" key="2">
    <source>
        <dbReference type="EMBL" id="VUZ44857.1"/>
    </source>
</evidence>
<reference evidence="2 3" key="1">
    <citation type="submission" date="2019-07" db="EMBL/GenBank/DDBJ databases">
        <authorList>
            <person name="Jastrzebski P J."/>
            <person name="Paukszto L."/>
            <person name="Jastrzebski P J."/>
        </authorList>
    </citation>
    <scope>NUCLEOTIDE SEQUENCE [LARGE SCALE GENOMIC DNA]</scope>
    <source>
        <strain evidence="2 3">WMS-il1</strain>
    </source>
</reference>
<name>A0A564YC53_HYMDI</name>
<dbReference type="EMBL" id="CABIJS010000153">
    <property type="protein sequence ID" value="VUZ44857.1"/>
    <property type="molecule type" value="Genomic_DNA"/>
</dbReference>
<dbReference type="Proteomes" id="UP000321570">
    <property type="component" value="Unassembled WGS sequence"/>
</dbReference>
<proteinExistence type="predicted"/>
<keyword evidence="3" id="KW-1185">Reference proteome</keyword>